<keyword evidence="4" id="KW-1185">Reference proteome</keyword>
<dbReference type="OrthoDB" id="8193109at2759"/>
<evidence type="ECO:0008006" key="5">
    <source>
        <dbReference type="Google" id="ProtNLM"/>
    </source>
</evidence>
<reference evidence="3 4" key="1">
    <citation type="journal article" date="2019" name="Sci. Rep.">
        <title>Orb-weaving spider Araneus ventricosus genome elucidates the spidroin gene catalogue.</title>
        <authorList>
            <person name="Kono N."/>
            <person name="Nakamura H."/>
            <person name="Ohtoshi R."/>
            <person name="Moran D.A.P."/>
            <person name="Shinohara A."/>
            <person name="Yoshida Y."/>
            <person name="Fujiwara M."/>
            <person name="Mori M."/>
            <person name="Tomita M."/>
            <person name="Arakawa K."/>
        </authorList>
    </citation>
    <scope>NUCLEOTIDE SEQUENCE [LARGE SCALE GENOMIC DNA]</scope>
</reference>
<evidence type="ECO:0000313" key="4">
    <source>
        <dbReference type="Proteomes" id="UP000499080"/>
    </source>
</evidence>
<comment type="caution">
    <text evidence="3">The sequence shown here is derived from an EMBL/GenBank/DDBJ whole genome shotgun (WGS) entry which is preliminary data.</text>
</comment>
<evidence type="ECO:0000313" key="2">
    <source>
        <dbReference type="EMBL" id="GBL60540.1"/>
    </source>
</evidence>
<dbReference type="EMBL" id="BGPR01076329">
    <property type="protein sequence ID" value="GBL60550.1"/>
    <property type="molecule type" value="Genomic_DNA"/>
</dbReference>
<dbReference type="AlphaFoldDB" id="A0A4Y1ZNN0"/>
<protein>
    <recommendedName>
        <fullName evidence="5">Mos1 transposase HTH domain-containing protein</fullName>
    </recommendedName>
</protein>
<evidence type="ECO:0000256" key="1">
    <source>
        <dbReference type="SAM" id="MobiDB-lite"/>
    </source>
</evidence>
<proteinExistence type="predicted"/>
<gene>
    <name evidence="2" type="ORF">AVEN_124331_1</name>
    <name evidence="3" type="ORF">AVEN_161310_1</name>
</gene>
<dbReference type="EMBL" id="BGPR01076328">
    <property type="protein sequence ID" value="GBL60540.1"/>
    <property type="molecule type" value="Genomic_DNA"/>
</dbReference>
<feature type="compositionally biased region" description="Polar residues" evidence="1">
    <location>
        <begin position="35"/>
        <end position="53"/>
    </location>
</feature>
<organism evidence="3 4">
    <name type="scientific">Araneus ventricosus</name>
    <name type="common">Orbweaver spider</name>
    <name type="synonym">Epeira ventricosa</name>
    <dbReference type="NCBI Taxonomy" id="182803"/>
    <lineage>
        <taxon>Eukaryota</taxon>
        <taxon>Metazoa</taxon>
        <taxon>Ecdysozoa</taxon>
        <taxon>Arthropoda</taxon>
        <taxon>Chelicerata</taxon>
        <taxon>Arachnida</taxon>
        <taxon>Araneae</taxon>
        <taxon>Araneomorphae</taxon>
        <taxon>Entelegynae</taxon>
        <taxon>Araneoidea</taxon>
        <taxon>Araneidae</taxon>
        <taxon>Araneus</taxon>
    </lineage>
</organism>
<sequence>MAAPLEIRTKDEQRAVIRFLRSEGVKGSEIHRRLSSQYGESSQFRSESLTPSDQRNRITARCSSLLRTSNGATMIYLQQKEEMAELGSNFHSIITTV</sequence>
<dbReference type="Proteomes" id="UP000499080">
    <property type="component" value="Unassembled WGS sequence"/>
</dbReference>
<accession>A0A4Y1ZNN0</accession>
<name>A0A4Y1ZNN0_ARAVE</name>
<feature type="region of interest" description="Disordered" evidence="1">
    <location>
        <begin position="30"/>
        <end position="55"/>
    </location>
</feature>
<evidence type="ECO:0000313" key="3">
    <source>
        <dbReference type="EMBL" id="GBL60550.1"/>
    </source>
</evidence>